<keyword evidence="7" id="KW-1185">Reference proteome</keyword>
<keyword evidence="3" id="KW-0238">DNA-binding</keyword>
<dbReference type="InterPro" id="IPR005119">
    <property type="entry name" value="LysR_subst-bd"/>
</dbReference>
<dbReference type="InterPro" id="IPR058163">
    <property type="entry name" value="LysR-type_TF_proteobact-type"/>
</dbReference>
<evidence type="ECO:0000256" key="2">
    <source>
        <dbReference type="ARBA" id="ARBA00023015"/>
    </source>
</evidence>
<organism evidence="6 7">
    <name type="scientific">Psychrosphaera aquimarina</name>
    <dbReference type="NCBI Taxonomy" id="2044854"/>
    <lineage>
        <taxon>Bacteria</taxon>
        <taxon>Pseudomonadati</taxon>
        <taxon>Pseudomonadota</taxon>
        <taxon>Gammaproteobacteria</taxon>
        <taxon>Alteromonadales</taxon>
        <taxon>Pseudoalteromonadaceae</taxon>
        <taxon>Psychrosphaera</taxon>
    </lineage>
</organism>
<evidence type="ECO:0000259" key="5">
    <source>
        <dbReference type="PROSITE" id="PS50931"/>
    </source>
</evidence>
<comment type="similarity">
    <text evidence="1">Belongs to the LysR transcriptional regulatory family.</text>
</comment>
<dbReference type="Pfam" id="PF03466">
    <property type="entry name" value="LysR_substrate"/>
    <property type="match status" value="1"/>
</dbReference>
<keyword evidence="2" id="KW-0805">Transcription regulation</keyword>
<name>A0ABU3R0J7_9GAMM</name>
<evidence type="ECO:0000256" key="4">
    <source>
        <dbReference type="ARBA" id="ARBA00023163"/>
    </source>
</evidence>
<dbReference type="RefSeq" id="WP_216054186.1">
    <property type="nucleotide sequence ID" value="NZ_JAWCUA010000007.1"/>
</dbReference>
<comment type="caution">
    <text evidence="6">The sequence shown here is derived from an EMBL/GenBank/DDBJ whole genome shotgun (WGS) entry which is preliminary data.</text>
</comment>
<dbReference type="Pfam" id="PF00126">
    <property type="entry name" value="HTH_1"/>
    <property type="match status" value="1"/>
</dbReference>
<evidence type="ECO:0000256" key="3">
    <source>
        <dbReference type="ARBA" id="ARBA00023125"/>
    </source>
</evidence>
<keyword evidence="4" id="KW-0804">Transcription</keyword>
<sequence length="293" mass="33652">MAVQTPIRGLRSFCVAAKCLSFKHAAAQLYLTPSAISHQIRLLEQQIDKQLFLRQTRAIELTEDGKLFYKKVAPIIEQLETTITEFTNSSSMSSISITLPEFFSSEVFVPRLNEWSENHPNINLQLETVKNRTQSSKDTNLSIVLASSKPTDAIVYELFPISYMPACSPDLFKKLKPFGKEALSQAPLIVHQSRPWAWHQWAEENDIVDFSPKRIVQVDSMFSVARAAQQGIGIALIPLPLSQNWFDEGVIYPLFEQQLKTRDKYYLIQHDWHASREDLDIFVQWLLTEFGKY</sequence>
<dbReference type="EMBL" id="JAWCUA010000007">
    <property type="protein sequence ID" value="MDU0112992.1"/>
    <property type="molecule type" value="Genomic_DNA"/>
</dbReference>
<evidence type="ECO:0000256" key="1">
    <source>
        <dbReference type="ARBA" id="ARBA00009437"/>
    </source>
</evidence>
<gene>
    <name evidence="6" type="ORF">RT723_08280</name>
</gene>
<dbReference type="PROSITE" id="PS50931">
    <property type="entry name" value="HTH_LYSR"/>
    <property type="match status" value="1"/>
</dbReference>
<evidence type="ECO:0000313" key="6">
    <source>
        <dbReference type="EMBL" id="MDU0112992.1"/>
    </source>
</evidence>
<reference evidence="6 7" key="1">
    <citation type="submission" date="2023-10" db="EMBL/GenBank/DDBJ databases">
        <title>Psychrosphaera aquimaarina strain SW33 isolated from seawater.</title>
        <authorList>
            <person name="Bayburt H."/>
            <person name="Kim J.M."/>
            <person name="Choi B.J."/>
            <person name="Jeon C.O."/>
        </authorList>
    </citation>
    <scope>NUCLEOTIDE SEQUENCE [LARGE SCALE GENOMIC DNA]</scope>
    <source>
        <strain evidence="6 7">KCTC 52743</strain>
    </source>
</reference>
<dbReference type="PANTHER" id="PTHR30537">
    <property type="entry name" value="HTH-TYPE TRANSCRIPTIONAL REGULATOR"/>
    <property type="match status" value="1"/>
</dbReference>
<dbReference type="Proteomes" id="UP001257914">
    <property type="component" value="Unassembled WGS sequence"/>
</dbReference>
<dbReference type="InterPro" id="IPR000847">
    <property type="entry name" value="LysR_HTH_N"/>
</dbReference>
<dbReference type="PANTHER" id="PTHR30537:SF74">
    <property type="entry name" value="HTH-TYPE TRANSCRIPTIONAL REGULATOR TRPI"/>
    <property type="match status" value="1"/>
</dbReference>
<feature type="domain" description="HTH lysR-type" evidence="5">
    <location>
        <begin position="5"/>
        <end position="62"/>
    </location>
</feature>
<evidence type="ECO:0000313" key="7">
    <source>
        <dbReference type="Proteomes" id="UP001257914"/>
    </source>
</evidence>
<protein>
    <submittedName>
        <fullName evidence="6">LysR substrate-binding domain-containing protein</fullName>
    </submittedName>
</protein>
<proteinExistence type="inferred from homology"/>
<accession>A0ABU3R0J7</accession>